<gene>
    <name evidence="1" type="ORF">SSLN_LOCUS16183</name>
</gene>
<evidence type="ECO:0000313" key="3">
    <source>
        <dbReference type="WBParaSite" id="SSLN_0001679301-mRNA-1"/>
    </source>
</evidence>
<protein>
    <submittedName>
        <fullName evidence="1 3">Uncharacterized protein</fullName>
    </submittedName>
</protein>
<dbReference type="Proteomes" id="UP000275846">
    <property type="component" value="Unassembled WGS sequence"/>
</dbReference>
<evidence type="ECO:0000313" key="2">
    <source>
        <dbReference type="Proteomes" id="UP000275846"/>
    </source>
</evidence>
<proteinExistence type="predicted"/>
<name>A0A183TI83_SCHSO</name>
<reference evidence="3" key="1">
    <citation type="submission" date="2016-06" db="UniProtKB">
        <authorList>
            <consortium name="WormBaseParasite"/>
        </authorList>
    </citation>
    <scope>IDENTIFICATION</scope>
</reference>
<accession>A0A183TI83</accession>
<keyword evidence="2" id="KW-1185">Reference proteome</keyword>
<dbReference type="EMBL" id="UYSU01040771">
    <property type="protein sequence ID" value="VDM02569.1"/>
    <property type="molecule type" value="Genomic_DNA"/>
</dbReference>
<reference evidence="1 2" key="2">
    <citation type="submission" date="2018-11" db="EMBL/GenBank/DDBJ databases">
        <authorList>
            <consortium name="Pathogen Informatics"/>
        </authorList>
    </citation>
    <scope>NUCLEOTIDE SEQUENCE [LARGE SCALE GENOMIC DNA]</scope>
    <source>
        <strain evidence="1 2">NST_G2</strain>
    </source>
</reference>
<sequence length="119" mass="13093">MKQLLFTVLAHQAETLKRCDNHVSRELLDTWFSGPQSINKRADLLLPYFVLKLCLSRLISHVRRAQVTNTSNDSQPNSRVIITPISGTDDETLAINDSGTVCQATIASISAPSGDHQSC</sequence>
<dbReference type="AlphaFoldDB" id="A0A183TI83"/>
<dbReference type="WBParaSite" id="SSLN_0001679301-mRNA-1">
    <property type="protein sequence ID" value="SSLN_0001679301-mRNA-1"/>
    <property type="gene ID" value="SSLN_0001679301"/>
</dbReference>
<organism evidence="3">
    <name type="scientific">Schistocephalus solidus</name>
    <name type="common">Tapeworm</name>
    <dbReference type="NCBI Taxonomy" id="70667"/>
    <lineage>
        <taxon>Eukaryota</taxon>
        <taxon>Metazoa</taxon>
        <taxon>Spiralia</taxon>
        <taxon>Lophotrochozoa</taxon>
        <taxon>Platyhelminthes</taxon>
        <taxon>Cestoda</taxon>
        <taxon>Eucestoda</taxon>
        <taxon>Diphyllobothriidea</taxon>
        <taxon>Diphyllobothriidae</taxon>
        <taxon>Schistocephalus</taxon>
    </lineage>
</organism>
<evidence type="ECO:0000313" key="1">
    <source>
        <dbReference type="EMBL" id="VDM02569.1"/>
    </source>
</evidence>